<dbReference type="Pfam" id="PF00856">
    <property type="entry name" value="SET"/>
    <property type="match status" value="1"/>
</dbReference>
<evidence type="ECO:0000313" key="11">
    <source>
        <dbReference type="Proteomes" id="UP001432322"/>
    </source>
</evidence>
<evidence type="ECO:0000256" key="8">
    <source>
        <dbReference type="SAM" id="MobiDB-lite"/>
    </source>
</evidence>
<dbReference type="EMBL" id="BTSY01000005">
    <property type="protein sequence ID" value="GMT27759.1"/>
    <property type="molecule type" value="Genomic_DNA"/>
</dbReference>
<dbReference type="Proteomes" id="UP001432322">
    <property type="component" value="Unassembled WGS sequence"/>
</dbReference>
<comment type="subcellular location">
    <subcellularLocation>
        <location evidence="1">Chromosome</location>
    </subcellularLocation>
</comment>
<evidence type="ECO:0000256" key="4">
    <source>
        <dbReference type="ARBA" id="ARBA00022679"/>
    </source>
</evidence>
<dbReference type="SUPFAM" id="SSF82199">
    <property type="entry name" value="SET domain"/>
    <property type="match status" value="1"/>
</dbReference>
<evidence type="ECO:0000256" key="5">
    <source>
        <dbReference type="ARBA" id="ARBA00022691"/>
    </source>
</evidence>
<keyword evidence="2" id="KW-0158">Chromosome</keyword>
<keyword evidence="5" id="KW-0949">S-adenosyl-L-methionine</keyword>
<evidence type="ECO:0000256" key="1">
    <source>
        <dbReference type="ARBA" id="ARBA00004286"/>
    </source>
</evidence>
<feature type="region of interest" description="Disordered" evidence="8">
    <location>
        <begin position="491"/>
        <end position="521"/>
    </location>
</feature>
<feature type="domain" description="SET" evidence="9">
    <location>
        <begin position="332"/>
        <end position="456"/>
    </location>
</feature>
<keyword evidence="6" id="KW-0479">Metal-binding</keyword>
<feature type="region of interest" description="Disordered" evidence="8">
    <location>
        <begin position="1"/>
        <end position="50"/>
    </location>
</feature>
<evidence type="ECO:0000256" key="7">
    <source>
        <dbReference type="ARBA" id="ARBA00022833"/>
    </source>
</evidence>
<dbReference type="InterPro" id="IPR001214">
    <property type="entry name" value="SET_dom"/>
</dbReference>
<feature type="compositionally biased region" description="Low complexity" evidence="8">
    <location>
        <begin position="29"/>
        <end position="42"/>
    </location>
</feature>
<feature type="non-terminal residue" evidence="10">
    <location>
        <position position="521"/>
    </location>
</feature>
<keyword evidence="3" id="KW-0489">Methyltransferase</keyword>
<keyword evidence="4" id="KW-0808">Transferase</keyword>
<dbReference type="InterPro" id="IPR046341">
    <property type="entry name" value="SET_dom_sf"/>
</dbReference>
<evidence type="ECO:0000256" key="3">
    <source>
        <dbReference type="ARBA" id="ARBA00022603"/>
    </source>
</evidence>
<protein>
    <recommendedName>
        <fullName evidence="9">SET domain-containing protein</fullName>
    </recommendedName>
</protein>
<evidence type="ECO:0000313" key="10">
    <source>
        <dbReference type="EMBL" id="GMT27759.1"/>
    </source>
</evidence>
<dbReference type="InterPro" id="IPR050973">
    <property type="entry name" value="H3K9_Histone-Lys_N-MTase"/>
</dbReference>
<reference evidence="10" key="1">
    <citation type="submission" date="2023-10" db="EMBL/GenBank/DDBJ databases">
        <title>Genome assembly of Pristionchus species.</title>
        <authorList>
            <person name="Yoshida K."/>
            <person name="Sommer R.J."/>
        </authorList>
    </citation>
    <scope>NUCLEOTIDE SEQUENCE</scope>
    <source>
        <strain evidence="10">RS5133</strain>
    </source>
</reference>
<dbReference type="GO" id="GO:0005694">
    <property type="term" value="C:chromosome"/>
    <property type="evidence" value="ECO:0007669"/>
    <property type="project" value="UniProtKB-SubCell"/>
</dbReference>
<feature type="compositionally biased region" description="Basic and acidic residues" evidence="8">
    <location>
        <begin position="491"/>
        <end position="504"/>
    </location>
</feature>
<dbReference type="PANTHER" id="PTHR46223:SF3">
    <property type="entry name" value="HISTONE-LYSINE N-METHYLTRANSFERASE SET-23"/>
    <property type="match status" value="1"/>
</dbReference>
<accession>A0AAV5WD60</accession>
<dbReference type="GO" id="GO:0046872">
    <property type="term" value="F:metal ion binding"/>
    <property type="evidence" value="ECO:0007669"/>
    <property type="project" value="UniProtKB-KW"/>
</dbReference>
<dbReference type="Gene3D" id="2.170.270.10">
    <property type="entry name" value="SET domain"/>
    <property type="match status" value="1"/>
</dbReference>
<name>A0AAV5WD60_9BILA</name>
<dbReference type="PANTHER" id="PTHR46223">
    <property type="entry name" value="HISTONE-LYSINE N-METHYLTRANSFERASE SUV39H"/>
    <property type="match status" value="1"/>
</dbReference>
<keyword evidence="7" id="KW-0862">Zinc</keyword>
<dbReference type="GO" id="GO:0008168">
    <property type="term" value="F:methyltransferase activity"/>
    <property type="evidence" value="ECO:0007669"/>
    <property type="project" value="UniProtKB-KW"/>
</dbReference>
<gene>
    <name evidence="10" type="ORF">PFISCL1PPCAC_19056</name>
</gene>
<dbReference type="GO" id="GO:0032259">
    <property type="term" value="P:methylation"/>
    <property type="evidence" value="ECO:0007669"/>
    <property type="project" value="UniProtKB-KW"/>
</dbReference>
<feature type="non-terminal residue" evidence="10">
    <location>
        <position position="1"/>
    </location>
</feature>
<evidence type="ECO:0000256" key="2">
    <source>
        <dbReference type="ARBA" id="ARBA00022454"/>
    </source>
</evidence>
<evidence type="ECO:0000259" key="9">
    <source>
        <dbReference type="Pfam" id="PF00856"/>
    </source>
</evidence>
<keyword evidence="11" id="KW-1185">Reference proteome</keyword>
<proteinExistence type="predicted"/>
<sequence>LSRSSSAAPDSMPSTSRAHISRSPSVTRTIAAHSSQSATTSSPTKKDNDYQMEKDLGLHHKGKEYRLKLEKRATEQEGIRDHVGEIIAANDEDAQVWNKRAATMRKEAAYMGPSCQFPYPVDYVVASAEFDWENVDEKRESVGKPPIEILVKYTGFPVAEWTYYEDFYGHSKKKHLQEWRQRVKKLEKVEKRVREDCIARGHDFDEVYPAVFLKKVTAIYGDDRESRKRTLLRAREAAINEILVALGLPPIWVEDWTGKDYDAEDDSIMKFVWTNFVHPSSLVRYAMRKAAQEQDFDLKCGKSCSCSNGGQCSCTRLKSANEMLLSRVECFEECSCTIETCSNRALQQLTYMENMQYEQTYSIEHIDTWHDKHKVLTAEDKRVMKNAGLKGEGYHHRSLVSTALKMGNEGRFFAHSCVPNMDIWAHYVERTDYAFSRFAFYMVKDVEIGAELTWNYHGDQTLKAQAKGTKFISGLIPRCDCGSDRCVIEPRDEQAMEEKRQKRKEERKRRRENGEEVDSDK</sequence>
<dbReference type="AlphaFoldDB" id="A0AAV5WD60"/>
<comment type="caution">
    <text evidence="10">The sequence shown here is derived from an EMBL/GenBank/DDBJ whole genome shotgun (WGS) entry which is preliminary data.</text>
</comment>
<feature type="compositionally biased region" description="Polar residues" evidence="8">
    <location>
        <begin position="1"/>
        <end position="28"/>
    </location>
</feature>
<organism evidence="10 11">
    <name type="scientific">Pristionchus fissidentatus</name>
    <dbReference type="NCBI Taxonomy" id="1538716"/>
    <lineage>
        <taxon>Eukaryota</taxon>
        <taxon>Metazoa</taxon>
        <taxon>Ecdysozoa</taxon>
        <taxon>Nematoda</taxon>
        <taxon>Chromadorea</taxon>
        <taxon>Rhabditida</taxon>
        <taxon>Rhabditina</taxon>
        <taxon>Diplogasteromorpha</taxon>
        <taxon>Diplogasteroidea</taxon>
        <taxon>Neodiplogasteridae</taxon>
        <taxon>Pristionchus</taxon>
    </lineage>
</organism>
<evidence type="ECO:0000256" key="6">
    <source>
        <dbReference type="ARBA" id="ARBA00022723"/>
    </source>
</evidence>